<gene>
    <name evidence="2" type="ORF">OKA104_LOCUS32109</name>
</gene>
<feature type="region of interest" description="Disordered" evidence="1">
    <location>
        <begin position="119"/>
        <end position="142"/>
    </location>
</feature>
<organism evidence="2 3">
    <name type="scientific">Adineta steineri</name>
    <dbReference type="NCBI Taxonomy" id="433720"/>
    <lineage>
        <taxon>Eukaryota</taxon>
        <taxon>Metazoa</taxon>
        <taxon>Spiralia</taxon>
        <taxon>Gnathifera</taxon>
        <taxon>Rotifera</taxon>
        <taxon>Eurotatoria</taxon>
        <taxon>Bdelloidea</taxon>
        <taxon>Adinetida</taxon>
        <taxon>Adinetidae</taxon>
        <taxon>Adineta</taxon>
    </lineage>
</organism>
<accession>A0A819R7C8</accession>
<proteinExistence type="predicted"/>
<reference evidence="2" key="1">
    <citation type="submission" date="2021-02" db="EMBL/GenBank/DDBJ databases">
        <authorList>
            <person name="Nowell W R."/>
        </authorList>
    </citation>
    <scope>NUCLEOTIDE SEQUENCE</scope>
</reference>
<evidence type="ECO:0000256" key="1">
    <source>
        <dbReference type="SAM" id="MobiDB-lite"/>
    </source>
</evidence>
<feature type="compositionally biased region" description="Polar residues" evidence="1">
    <location>
        <begin position="322"/>
        <end position="374"/>
    </location>
</feature>
<dbReference type="AlphaFoldDB" id="A0A819R7C8"/>
<dbReference type="Proteomes" id="UP000663881">
    <property type="component" value="Unassembled WGS sequence"/>
</dbReference>
<name>A0A819R7C8_9BILA</name>
<comment type="caution">
    <text evidence="2">The sequence shown here is derived from an EMBL/GenBank/DDBJ whole genome shotgun (WGS) entry which is preliminary data.</text>
</comment>
<sequence length="374" mass="41900">MNNFDCSVEIKQQSLSLPSSSSSSFDKYHDQSNIKDESEDLFKIARQKKFNLIIPSEHEEPNKKFRLLRKAFAIVCRSNMTRMQCNYRVTNSDRAWNAFLKKGQFIEFGEFRSVTSRAGTRRSKNIQDEHQQTSTTSSTQNQHFTLPKTSLIAEQIAQDIMIDIKISIENAMELANSQISAASQHEKNAFLLEYKNHSFYQASINKRIEYMAEQNSGNSTVEELERYFEEQEEESAAARILQMQQDEAPLDNVDESLSTITTATPNPLDIAFVNETSDSEQSQTTRVVSLLVDGLIDTISTKREPTMISIGTMTKTPIKMKSTGTLPITPKATKSTSTMPKTPIATKSTGTMPKTPTATKSIGTMPKTPTTGST</sequence>
<evidence type="ECO:0000313" key="2">
    <source>
        <dbReference type="EMBL" id="CAF4039960.1"/>
    </source>
</evidence>
<feature type="region of interest" description="Disordered" evidence="1">
    <location>
        <begin position="320"/>
        <end position="374"/>
    </location>
</feature>
<evidence type="ECO:0000313" key="3">
    <source>
        <dbReference type="Proteomes" id="UP000663881"/>
    </source>
</evidence>
<dbReference type="EMBL" id="CAJOAY010003787">
    <property type="protein sequence ID" value="CAF4039960.1"/>
    <property type="molecule type" value="Genomic_DNA"/>
</dbReference>
<protein>
    <submittedName>
        <fullName evidence="2">Uncharacterized protein</fullName>
    </submittedName>
</protein>